<organism evidence="2 3">
    <name type="scientific">Fusarium solani</name>
    <name type="common">Filamentous fungus</name>
    <dbReference type="NCBI Taxonomy" id="169388"/>
    <lineage>
        <taxon>Eukaryota</taxon>
        <taxon>Fungi</taxon>
        <taxon>Dikarya</taxon>
        <taxon>Ascomycota</taxon>
        <taxon>Pezizomycotina</taxon>
        <taxon>Sordariomycetes</taxon>
        <taxon>Hypocreomycetidae</taxon>
        <taxon>Hypocreales</taxon>
        <taxon>Nectriaceae</taxon>
        <taxon>Fusarium</taxon>
        <taxon>Fusarium solani species complex</taxon>
    </lineage>
</organism>
<accession>A0A9P9G4N5</accession>
<dbReference type="InterPro" id="IPR045518">
    <property type="entry name" value="2EXR"/>
</dbReference>
<dbReference type="Proteomes" id="UP000736672">
    <property type="component" value="Unassembled WGS sequence"/>
</dbReference>
<dbReference type="OrthoDB" id="3473305at2759"/>
<name>A0A9P9G4N5_FUSSL</name>
<dbReference type="AlphaFoldDB" id="A0A9P9G4N5"/>
<protein>
    <recommendedName>
        <fullName evidence="1">2EXR domain-containing protein</fullName>
    </recommendedName>
</protein>
<reference evidence="2" key="1">
    <citation type="journal article" date="2021" name="Nat. Commun.">
        <title>Genetic determinants of endophytism in the Arabidopsis root mycobiome.</title>
        <authorList>
            <person name="Mesny F."/>
            <person name="Miyauchi S."/>
            <person name="Thiergart T."/>
            <person name="Pickel B."/>
            <person name="Atanasova L."/>
            <person name="Karlsson M."/>
            <person name="Huettel B."/>
            <person name="Barry K.W."/>
            <person name="Haridas S."/>
            <person name="Chen C."/>
            <person name="Bauer D."/>
            <person name="Andreopoulos W."/>
            <person name="Pangilinan J."/>
            <person name="LaButti K."/>
            <person name="Riley R."/>
            <person name="Lipzen A."/>
            <person name="Clum A."/>
            <person name="Drula E."/>
            <person name="Henrissat B."/>
            <person name="Kohler A."/>
            <person name="Grigoriev I.V."/>
            <person name="Martin F.M."/>
            <person name="Hacquard S."/>
        </authorList>
    </citation>
    <scope>NUCLEOTIDE SEQUENCE</scope>
    <source>
        <strain evidence="2">FSSC 5 MPI-SDFR-AT-0091</strain>
    </source>
</reference>
<evidence type="ECO:0000313" key="3">
    <source>
        <dbReference type="Proteomes" id="UP000736672"/>
    </source>
</evidence>
<evidence type="ECO:0000259" key="1">
    <source>
        <dbReference type="Pfam" id="PF20150"/>
    </source>
</evidence>
<evidence type="ECO:0000313" key="2">
    <source>
        <dbReference type="EMBL" id="KAH7232473.1"/>
    </source>
</evidence>
<dbReference type="PANTHER" id="PTHR35910">
    <property type="entry name" value="2EXR DOMAIN-CONTAINING PROTEIN"/>
    <property type="match status" value="1"/>
</dbReference>
<gene>
    <name evidence="2" type="ORF">B0J15DRAFT_158950</name>
</gene>
<dbReference type="EMBL" id="JAGTJS010000029">
    <property type="protein sequence ID" value="KAH7232473.1"/>
    <property type="molecule type" value="Genomic_DNA"/>
</dbReference>
<proteinExistence type="predicted"/>
<feature type="domain" description="2EXR" evidence="1">
    <location>
        <begin position="23"/>
        <end position="127"/>
    </location>
</feature>
<dbReference type="PANTHER" id="PTHR35910:SF1">
    <property type="entry name" value="2EXR DOMAIN-CONTAINING PROTEIN"/>
    <property type="match status" value="1"/>
</dbReference>
<comment type="caution">
    <text evidence="2">The sequence shown here is derived from an EMBL/GenBank/DDBJ whole genome shotgun (WGS) entry which is preliminary data.</text>
</comment>
<keyword evidence="3" id="KW-1185">Reference proteome</keyword>
<sequence>MPVRTRSQAALVRANRESEPPRFLDFQRLPAELRLAIWSCAEALPRPQIHRATQRRCSHASVYSGQTHIRSPPLPLAFQICRETRTFALQRTQRFARANRDCQCLSLDKSGDEETPYGYFSPDVDVLHLAKSNFGWWGMDADIPFTAISMSGMVSEYSELHRRFLQTVALLEKCARMPRLLLVTQCQQLEEEWNDDTTCRQCLSRNEFVPLSFNDPSFKRLKRRRRCLRDAIGPATQIELVRLARYCDCLSG</sequence>
<dbReference type="Pfam" id="PF20150">
    <property type="entry name" value="2EXR"/>
    <property type="match status" value="1"/>
</dbReference>